<accession>A0A8J2JGX6</accession>
<feature type="domain" description="PHD-type" evidence="8">
    <location>
        <begin position="111"/>
        <end position="163"/>
    </location>
</feature>
<dbReference type="Pfam" id="PF00628">
    <property type="entry name" value="PHD"/>
    <property type="match status" value="1"/>
</dbReference>
<evidence type="ECO:0000256" key="3">
    <source>
        <dbReference type="ARBA" id="ARBA00022771"/>
    </source>
</evidence>
<evidence type="ECO:0000256" key="4">
    <source>
        <dbReference type="ARBA" id="ARBA00022833"/>
    </source>
</evidence>
<dbReference type="PANTHER" id="PTHR46174">
    <property type="entry name" value="CXXC-TYPE ZINC FINGER PROTEIN 1"/>
    <property type="match status" value="1"/>
</dbReference>
<evidence type="ECO:0000256" key="5">
    <source>
        <dbReference type="ARBA" id="ARBA00023242"/>
    </source>
</evidence>
<dbReference type="AlphaFoldDB" id="A0A8J2JGX6"/>
<dbReference type="Proteomes" id="UP000708208">
    <property type="component" value="Unassembled WGS sequence"/>
</dbReference>
<name>A0A8J2JGX6_9HEXA</name>
<dbReference type="PROSITE" id="PS01359">
    <property type="entry name" value="ZF_PHD_1"/>
    <property type="match status" value="1"/>
</dbReference>
<keyword evidence="2" id="KW-0479">Metal-binding</keyword>
<evidence type="ECO:0000259" key="8">
    <source>
        <dbReference type="PROSITE" id="PS50016"/>
    </source>
</evidence>
<dbReference type="PROSITE" id="PS50016">
    <property type="entry name" value="ZF_PHD_2"/>
    <property type="match status" value="1"/>
</dbReference>
<keyword evidence="5" id="KW-0539">Nucleus</keyword>
<evidence type="ECO:0000313" key="9">
    <source>
        <dbReference type="EMBL" id="CAG7689977.1"/>
    </source>
</evidence>
<evidence type="ECO:0000256" key="2">
    <source>
        <dbReference type="ARBA" id="ARBA00022723"/>
    </source>
</evidence>
<feature type="compositionally biased region" description="Basic and acidic residues" evidence="7">
    <location>
        <begin position="519"/>
        <end position="530"/>
    </location>
</feature>
<dbReference type="InterPro" id="IPR019786">
    <property type="entry name" value="Zinc_finger_PHD-type_CS"/>
</dbReference>
<evidence type="ECO:0000313" key="10">
    <source>
        <dbReference type="Proteomes" id="UP000708208"/>
    </source>
</evidence>
<comment type="subcellular location">
    <subcellularLocation>
        <location evidence="1">Nucleus</location>
    </subcellularLocation>
</comment>
<dbReference type="GO" id="GO:0008270">
    <property type="term" value="F:zinc ion binding"/>
    <property type="evidence" value="ECO:0007669"/>
    <property type="project" value="UniProtKB-KW"/>
</dbReference>
<gene>
    <name evidence="9" type="ORF">AFUS01_LOCUS3464</name>
</gene>
<comment type="caution">
    <text evidence="9">The sequence shown here is derived from an EMBL/GenBank/DDBJ whole genome shotgun (WGS) entry which is preliminary data.</text>
</comment>
<dbReference type="InterPro" id="IPR001965">
    <property type="entry name" value="Znf_PHD"/>
</dbReference>
<dbReference type="PANTHER" id="PTHR46174:SF1">
    <property type="entry name" value="CXXC-TYPE ZINC FINGER PROTEIN 1"/>
    <property type="match status" value="1"/>
</dbReference>
<feature type="compositionally biased region" description="Basic residues" evidence="7">
    <location>
        <begin position="531"/>
        <end position="540"/>
    </location>
</feature>
<organism evidence="9 10">
    <name type="scientific">Allacma fusca</name>
    <dbReference type="NCBI Taxonomy" id="39272"/>
    <lineage>
        <taxon>Eukaryota</taxon>
        <taxon>Metazoa</taxon>
        <taxon>Ecdysozoa</taxon>
        <taxon>Arthropoda</taxon>
        <taxon>Hexapoda</taxon>
        <taxon>Collembola</taxon>
        <taxon>Symphypleona</taxon>
        <taxon>Sminthuridae</taxon>
        <taxon>Allacma</taxon>
    </lineage>
</organism>
<proteinExistence type="predicted"/>
<evidence type="ECO:0000256" key="1">
    <source>
        <dbReference type="ARBA" id="ARBA00004123"/>
    </source>
</evidence>
<dbReference type="GO" id="GO:0045893">
    <property type="term" value="P:positive regulation of DNA-templated transcription"/>
    <property type="evidence" value="ECO:0007669"/>
    <property type="project" value="TreeGrafter"/>
</dbReference>
<dbReference type="EMBL" id="CAJVCH010020819">
    <property type="protein sequence ID" value="CAG7689977.1"/>
    <property type="molecule type" value="Genomic_DNA"/>
</dbReference>
<dbReference type="SMART" id="SM00249">
    <property type="entry name" value="PHD"/>
    <property type="match status" value="1"/>
</dbReference>
<protein>
    <recommendedName>
        <fullName evidence="8">PHD-type domain-containing protein</fullName>
    </recommendedName>
</protein>
<sequence>MLTKMPRSVESRWSEVTPVLVVDHMVGISLDVFRWLREGVGRDSLWHMLADSLWPRKAGRVQHGREEWRWLKLSFGRNSNGIKDLFCNRVGEWNPASFIPQRASTPILETGRYCICNKRWRESDPTMVECTNCDNWYHVECIREDVRRVEKNDRFMCPKCASNSHIKFPSLWCNSKSVASCHGITISTIVGNSAEFIPSTIEASKEENEIIENSCKDNVNVPVPTESHDFCENQEAELCITTVLGHNQFQQSDRTQSEDFINQNVSSIGGGYCEVTDSDDDFKSPKKRVHATTTFPTWQKRKADTGDLHFENHLSESGTKKAINNGICPHDVDIGKKDDDLAEMLNAKYQDNGDHDKIVFTVRCEGTISHEKYAVKRNRIQAEIRQNIRKDLRYRQADSLATEIAGKAAPAFRRRCGNFSDVPTSDILRQIRSEVLKEHDLHQDPIIDLRERMKDDETLSNFIRGHNTGAIGSGLAIFKDTANAYVKESMDVMIGRCVQNTSTSVLTRKERRKKKRQDKRQTEAGKQEQKSRRRHQRYKKNMLIVHAINQNKK</sequence>
<keyword evidence="10" id="KW-1185">Reference proteome</keyword>
<dbReference type="OrthoDB" id="436852at2759"/>
<dbReference type="InterPro" id="IPR037869">
    <property type="entry name" value="Spp1/CFP1"/>
</dbReference>
<feature type="compositionally biased region" description="Basic residues" evidence="7">
    <location>
        <begin position="509"/>
        <end position="518"/>
    </location>
</feature>
<dbReference type="InterPro" id="IPR019787">
    <property type="entry name" value="Znf_PHD-finger"/>
</dbReference>
<evidence type="ECO:0000256" key="7">
    <source>
        <dbReference type="SAM" id="MobiDB-lite"/>
    </source>
</evidence>
<keyword evidence="4" id="KW-0862">Zinc</keyword>
<evidence type="ECO:0000256" key="6">
    <source>
        <dbReference type="PROSITE-ProRule" id="PRU00146"/>
    </source>
</evidence>
<dbReference type="GO" id="GO:0048188">
    <property type="term" value="C:Set1C/COMPASS complex"/>
    <property type="evidence" value="ECO:0007669"/>
    <property type="project" value="InterPro"/>
</dbReference>
<reference evidence="9" key="1">
    <citation type="submission" date="2021-06" db="EMBL/GenBank/DDBJ databases">
        <authorList>
            <person name="Hodson N. C."/>
            <person name="Mongue J. A."/>
            <person name="Jaron S. K."/>
        </authorList>
    </citation>
    <scope>NUCLEOTIDE SEQUENCE</scope>
</reference>
<feature type="region of interest" description="Disordered" evidence="7">
    <location>
        <begin position="505"/>
        <end position="542"/>
    </location>
</feature>
<keyword evidence="3 6" id="KW-0863">Zinc-finger</keyword>